<gene>
    <name evidence="1" type="ORF">NCAV_0706</name>
</gene>
<evidence type="ECO:0000313" key="1">
    <source>
        <dbReference type="EMBL" id="SPC33887.1"/>
    </source>
</evidence>
<dbReference type="KEGG" id="ncv:NCAV_0706"/>
<dbReference type="Gene3D" id="1.10.472.170">
    <property type="match status" value="1"/>
</dbReference>
<organism evidence="1 2">
    <name type="scientific">Candidatus Nitrosocaldus cavascurensis</name>
    <dbReference type="NCBI Taxonomy" id="2058097"/>
    <lineage>
        <taxon>Archaea</taxon>
        <taxon>Nitrososphaerota</taxon>
        <taxon>Nitrososphaeria</taxon>
        <taxon>Candidatus Nitrosocaldales</taxon>
        <taxon>Candidatus Nitrosocaldaceae</taxon>
        <taxon>Candidatus Nitrosocaldus</taxon>
    </lineage>
</organism>
<dbReference type="RefSeq" id="WP_103287331.1">
    <property type="nucleotide sequence ID" value="NZ_LT981265.1"/>
</dbReference>
<reference evidence="2" key="1">
    <citation type="submission" date="2018-01" db="EMBL/GenBank/DDBJ databases">
        <authorList>
            <person name="Kerou L M."/>
        </authorList>
    </citation>
    <scope>NUCLEOTIDE SEQUENCE [LARGE SCALE GENOMIC DNA]</scope>
    <source>
        <strain evidence="2">SCU2</strain>
    </source>
</reference>
<proteinExistence type="predicted"/>
<accession>A0A2K5AQJ8</accession>
<keyword evidence="2" id="KW-1185">Reference proteome</keyword>
<dbReference type="EMBL" id="LT981265">
    <property type="protein sequence ID" value="SPC33887.1"/>
    <property type="molecule type" value="Genomic_DNA"/>
</dbReference>
<name>A0A2K5AQJ8_9ARCH</name>
<sequence length="199" mass="23587">MKIEECIHPANKLVFDEEKGEVICSSCSLILQDRIERDMSKDLRIGIDELDKNKEDYADIRHNEGHIHPLNKRLTLGTIYMGGMHLDDEGIYQGILKKQARLIKLDQRCKYNMKDIALYRLISIYSNRLNIPAWYLYDLLLECKRVTKGQGYVRAFKNRLKQRYARSDSYKELSQLIDDIYEVNYAVYIRLYKKGRNKK</sequence>
<dbReference type="Proteomes" id="UP000236248">
    <property type="component" value="Chromosome NCAV"/>
</dbReference>
<dbReference type="AlphaFoldDB" id="A0A2K5AQJ8"/>
<evidence type="ECO:0008006" key="3">
    <source>
        <dbReference type="Google" id="ProtNLM"/>
    </source>
</evidence>
<evidence type="ECO:0000313" key="2">
    <source>
        <dbReference type="Proteomes" id="UP000236248"/>
    </source>
</evidence>
<protein>
    <recommendedName>
        <fullName evidence="3">TFIIB-type domain-containing protein</fullName>
    </recommendedName>
</protein>
<dbReference type="GeneID" id="41594771"/>